<keyword evidence="2" id="KW-1185">Reference proteome</keyword>
<dbReference type="AlphaFoldDB" id="A0A1X1RH61"/>
<dbReference type="OrthoDB" id="3207839at2"/>
<comment type="caution">
    <text evidence="1">The sequence shown here is derived from an EMBL/GenBank/DDBJ whole genome shotgun (WGS) entry which is preliminary data.</text>
</comment>
<dbReference type="PANTHER" id="PTHR34613:SF1">
    <property type="entry name" value="SLL6017 PROTEIN"/>
    <property type="match status" value="1"/>
</dbReference>
<organism evidence="1 2">
    <name type="scientific">Mycolicibacterium fallax</name>
    <name type="common">Mycobacterium fallax</name>
    <dbReference type="NCBI Taxonomy" id="1793"/>
    <lineage>
        <taxon>Bacteria</taxon>
        <taxon>Bacillati</taxon>
        <taxon>Actinomycetota</taxon>
        <taxon>Actinomycetes</taxon>
        <taxon>Mycobacteriales</taxon>
        <taxon>Mycobacteriaceae</taxon>
        <taxon>Mycolicibacterium</taxon>
    </lineage>
</organism>
<evidence type="ECO:0000313" key="1">
    <source>
        <dbReference type="EMBL" id="ORV06201.1"/>
    </source>
</evidence>
<dbReference type="EMBL" id="LQOJ01000022">
    <property type="protein sequence ID" value="ORV06201.1"/>
    <property type="molecule type" value="Genomic_DNA"/>
</dbReference>
<proteinExistence type="predicted"/>
<name>A0A1X1RH61_MYCFA</name>
<dbReference type="STRING" id="1793.AWC04_05905"/>
<dbReference type="RefSeq" id="WP_085094087.1">
    <property type="nucleotide sequence ID" value="NZ_AP022603.1"/>
</dbReference>
<evidence type="ECO:0000313" key="2">
    <source>
        <dbReference type="Proteomes" id="UP000193484"/>
    </source>
</evidence>
<gene>
    <name evidence="1" type="ORF">AWC04_05905</name>
</gene>
<protein>
    <submittedName>
        <fullName evidence="1">Uncharacterized protein</fullName>
    </submittedName>
</protein>
<accession>A0A1X1RH61</accession>
<sequence length="281" mass="30336">MVSSTHEALVELIRQRPGFAVQLLTEVAGVAVPEYSSVEQGSPDLSQAVPAEYRADEVITVRDGARAVLGVIAEVQLHIDLDKRFSWPAYLVALRNRLRAPAVLLVIATSEKVARWAAKPIELGAGSVVAPIVMGPGVIPVITDPVVARAGPELAMLSAMSHPEDLGVLDALLATFTSDIEHNTLYADLVWTLLPAAARTYLEHRMATTSTWQYQSPFARKYFGEGKAEGKAEDVLTVVSARGIAVPDDARDRITACTDPEQLSAWLINAVTATEIDDVFR</sequence>
<dbReference type="PANTHER" id="PTHR34613">
    <property type="entry name" value="SLL0800 PROTEIN"/>
    <property type="match status" value="1"/>
</dbReference>
<reference evidence="1 2" key="1">
    <citation type="submission" date="2016-01" db="EMBL/GenBank/DDBJ databases">
        <title>The new phylogeny of the genus Mycobacterium.</title>
        <authorList>
            <person name="Tarcisio F."/>
            <person name="Conor M."/>
            <person name="Antonella G."/>
            <person name="Elisabetta G."/>
            <person name="Giulia F.S."/>
            <person name="Sara T."/>
            <person name="Anna F."/>
            <person name="Clotilde B."/>
            <person name="Roberto B."/>
            <person name="Veronica D.S."/>
            <person name="Fabio R."/>
            <person name="Monica P."/>
            <person name="Olivier J."/>
            <person name="Enrico T."/>
            <person name="Nicola S."/>
        </authorList>
    </citation>
    <scope>NUCLEOTIDE SEQUENCE [LARGE SCALE GENOMIC DNA]</scope>
    <source>
        <strain evidence="1 2">DSM 44179</strain>
    </source>
</reference>
<dbReference type="Proteomes" id="UP000193484">
    <property type="component" value="Unassembled WGS sequence"/>
</dbReference>